<sequence length="42" mass="4395">MHLSAIHPGSAALIGPVIYAVLPLHAPGHAEQRETPVRGSSR</sequence>
<comment type="caution">
    <text evidence="1">The sequence shown here is derived from an EMBL/GenBank/DDBJ whole genome shotgun (WGS) entry which is preliminary data.</text>
</comment>
<protein>
    <submittedName>
        <fullName evidence="1">Uncharacterized protein</fullName>
    </submittedName>
</protein>
<dbReference type="EMBL" id="JACHIN010000011">
    <property type="protein sequence ID" value="MBB5081842.1"/>
    <property type="molecule type" value="Genomic_DNA"/>
</dbReference>
<name>A0A7W8A903_9ACTN</name>
<dbReference type="Proteomes" id="UP000568380">
    <property type="component" value="Unassembled WGS sequence"/>
</dbReference>
<reference evidence="1 2" key="1">
    <citation type="submission" date="2020-08" db="EMBL/GenBank/DDBJ databases">
        <title>Genomic Encyclopedia of Type Strains, Phase IV (KMG-IV): sequencing the most valuable type-strain genomes for metagenomic binning, comparative biology and taxonomic classification.</title>
        <authorList>
            <person name="Goeker M."/>
        </authorList>
    </citation>
    <scope>NUCLEOTIDE SEQUENCE [LARGE SCALE GENOMIC DNA]</scope>
    <source>
        <strain evidence="1 2">DSM 45385</strain>
    </source>
</reference>
<organism evidence="1 2">
    <name type="scientific">Nonomuraea endophytica</name>
    <dbReference type="NCBI Taxonomy" id="714136"/>
    <lineage>
        <taxon>Bacteria</taxon>
        <taxon>Bacillati</taxon>
        <taxon>Actinomycetota</taxon>
        <taxon>Actinomycetes</taxon>
        <taxon>Streptosporangiales</taxon>
        <taxon>Streptosporangiaceae</taxon>
        <taxon>Nonomuraea</taxon>
    </lineage>
</organism>
<accession>A0A7W8A903</accession>
<dbReference type="AlphaFoldDB" id="A0A7W8A903"/>
<keyword evidence="2" id="KW-1185">Reference proteome</keyword>
<dbReference type="RefSeq" id="WP_281395636.1">
    <property type="nucleotide sequence ID" value="NZ_JACHIN010000011.1"/>
</dbReference>
<gene>
    <name evidence="1" type="ORF">HNR40_007337</name>
</gene>
<proteinExistence type="predicted"/>
<evidence type="ECO:0000313" key="2">
    <source>
        <dbReference type="Proteomes" id="UP000568380"/>
    </source>
</evidence>
<evidence type="ECO:0000313" key="1">
    <source>
        <dbReference type="EMBL" id="MBB5081842.1"/>
    </source>
</evidence>